<proteinExistence type="predicted"/>
<reference evidence="3" key="1">
    <citation type="submission" date="2018-02" db="EMBL/GenBank/DDBJ databases">
        <title>Genome sequence of Desulfocucumis palustris strain NAW-5.</title>
        <authorList>
            <person name="Watanabe M."/>
            <person name="Kojima H."/>
            <person name="Fukui M."/>
        </authorList>
    </citation>
    <scope>NUCLEOTIDE SEQUENCE [LARGE SCALE GENOMIC DNA]</scope>
    <source>
        <strain evidence="3">NAW-5</strain>
    </source>
</reference>
<dbReference type="AlphaFoldDB" id="A0A2L2XGI7"/>
<feature type="transmembrane region" description="Helical" evidence="1">
    <location>
        <begin position="25"/>
        <end position="42"/>
    </location>
</feature>
<name>A0A2L2XGI7_9FIRM</name>
<sequence length="47" mass="5421">MHLRPVLSLPLRQAGSGVKQCNKKFVIIIPILVFLCNNFICFHREIL</sequence>
<dbReference type="EMBL" id="BFAV01000172">
    <property type="protein sequence ID" value="GBF35479.1"/>
    <property type="molecule type" value="Genomic_DNA"/>
</dbReference>
<comment type="caution">
    <text evidence="2">The sequence shown here is derived from an EMBL/GenBank/DDBJ whole genome shotgun (WGS) entry which is preliminary data.</text>
</comment>
<evidence type="ECO:0000256" key="1">
    <source>
        <dbReference type="SAM" id="Phobius"/>
    </source>
</evidence>
<gene>
    <name evidence="2" type="ORF">DCCM_4608</name>
</gene>
<dbReference type="Proteomes" id="UP000239549">
    <property type="component" value="Unassembled WGS sequence"/>
</dbReference>
<keyword evidence="3" id="KW-1185">Reference proteome</keyword>
<evidence type="ECO:0000313" key="3">
    <source>
        <dbReference type="Proteomes" id="UP000239549"/>
    </source>
</evidence>
<keyword evidence="1" id="KW-1133">Transmembrane helix</keyword>
<keyword evidence="1" id="KW-0472">Membrane</keyword>
<protein>
    <submittedName>
        <fullName evidence="2">Uncharacterized protein</fullName>
    </submittedName>
</protein>
<organism evidence="2 3">
    <name type="scientific">Desulfocucumis palustris</name>
    <dbReference type="NCBI Taxonomy" id="1898651"/>
    <lineage>
        <taxon>Bacteria</taxon>
        <taxon>Bacillati</taxon>
        <taxon>Bacillota</taxon>
        <taxon>Clostridia</taxon>
        <taxon>Eubacteriales</taxon>
        <taxon>Desulfocucumaceae</taxon>
        <taxon>Desulfocucumis</taxon>
    </lineage>
</organism>
<evidence type="ECO:0000313" key="2">
    <source>
        <dbReference type="EMBL" id="GBF35479.1"/>
    </source>
</evidence>
<keyword evidence="1" id="KW-0812">Transmembrane</keyword>
<accession>A0A2L2XGI7</accession>